<evidence type="ECO:0000313" key="6">
    <source>
        <dbReference type="Proteomes" id="UP000606921"/>
    </source>
</evidence>
<comment type="caution">
    <text evidence="5">The sequence shown here is derived from an EMBL/GenBank/DDBJ whole genome shotgun (WGS) entry which is preliminary data.</text>
</comment>
<evidence type="ECO:0000256" key="2">
    <source>
        <dbReference type="ARBA" id="ARBA00034247"/>
    </source>
</evidence>
<dbReference type="InterPro" id="IPR050469">
    <property type="entry name" value="Diguanylate_Cyclase"/>
</dbReference>
<dbReference type="Pfam" id="PF00990">
    <property type="entry name" value="GGDEF"/>
    <property type="match status" value="1"/>
</dbReference>
<sequence length="417" mass="44730">MDIETGLIMWAAQALTLGALLLLRGLQDRGQRFCLSWGIAFAMFGAGLLLAGLRGKVPAFLSIELANTMALAAIGLLAAGVQQFDGRRVETYIAVPALLWIGGMLLPFVREDFASRVLLYHLAACLGYAMSVVLLFSHDDRTSWARRILAGVLVIQVLTSLAAALLTVMAGAMSFADVPLPSFMLLSGAFCFLATVLSGAQMLSARTERRLQQLAMTDPLTGVLNRRGMMDQYDGIRQQNRLDKPMIALIQFDLDDFKQINDRYGHEAGDAVLRAFCRLSAISFDGRGTFGRMGGEEFASILRVADFLEAATIAEGLRMTLALQTIAAAGHPVNVTVSAGIALQSADQADLDQLLTGADRALYAAKAAGRNRTAIDQPAGAAIVPSASMLSHHEMTLEIQASKQVSTLRRIAEIANG</sequence>
<feature type="transmembrane region" description="Helical" evidence="3">
    <location>
        <begin position="91"/>
        <end position="109"/>
    </location>
</feature>
<dbReference type="PANTHER" id="PTHR45138:SF9">
    <property type="entry name" value="DIGUANYLATE CYCLASE DGCM-RELATED"/>
    <property type="match status" value="1"/>
</dbReference>
<reference evidence="5 6" key="1">
    <citation type="submission" date="2020-11" db="EMBL/GenBank/DDBJ databases">
        <authorList>
            <person name="Lassalle F."/>
        </authorList>
    </citation>
    <scope>NUCLEOTIDE SEQUENCE [LARGE SCALE GENOMIC DNA]</scope>
    <source>
        <strain evidence="5 6">JC140</strain>
    </source>
</reference>
<accession>A0ABM8PJ55</accession>
<feature type="transmembrane region" description="Helical" evidence="3">
    <location>
        <begin position="59"/>
        <end position="79"/>
    </location>
</feature>
<dbReference type="SMART" id="SM00267">
    <property type="entry name" value="GGDEF"/>
    <property type="match status" value="1"/>
</dbReference>
<name>A0ABM8PJ55_9HYPH</name>
<keyword evidence="3" id="KW-0472">Membrane</keyword>
<dbReference type="PANTHER" id="PTHR45138">
    <property type="entry name" value="REGULATORY COMPONENTS OF SENSORY TRANSDUCTION SYSTEM"/>
    <property type="match status" value="1"/>
</dbReference>
<dbReference type="SUPFAM" id="SSF55073">
    <property type="entry name" value="Nucleotide cyclase"/>
    <property type="match status" value="1"/>
</dbReference>
<proteinExistence type="predicted"/>
<dbReference type="NCBIfam" id="TIGR00254">
    <property type="entry name" value="GGDEF"/>
    <property type="match status" value="1"/>
</dbReference>
<protein>
    <recommendedName>
        <fullName evidence="1">diguanylate cyclase</fullName>
        <ecNumber evidence="1">2.7.7.65</ecNumber>
    </recommendedName>
</protein>
<gene>
    <name evidence="5" type="ORF">REJC140_03124</name>
</gene>
<evidence type="ECO:0000259" key="4">
    <source>
        <dbReference type="PROSITE" id="PS50887"/>
    </source>
</evidence>
<keyword evidence="3" id="KW-1133">Transmembrane helix</keyword>
<dbReference type="EC" id="2.7.7.65" evidence="1"/>
<dbReference type="InterPro" id="IPR043128">
    <property type="entry name" value="Rev_trsase/Diguanyl_cyclase"/>
</dbReference>
<evidence type="ECO:0000313" key="5">
    <source>
        <dbReference type="EMBL" id="CAD7032958.1"/>
    </source>
</evidence>
<dbReference type="Gene3D" id="3.30.70.270">
    <property type="match status" value="1"/>
</dbReference>
<dbReference type="RefSeq" id="WP_142592245.1">
    <property type="nucleotide sequence ID" value="NZ_CABFWF030000010.1"/>
</dbReference>
<keyword evidence="3" id="KW-0812">Transmembrane</keyword>
<feature type="transmembrane region" description="Helical" evidence="3">
    <location>
        <begin position="6"/>
        <end position="23"/>
    </location>
</feature>
<evidence type="ECO:0000256" key="3">
    <source>
        <dbReference type="SAM" id="Phobius"/>
    </source>
</evidence>
<feature type="transmembrane region" description="Helical" evidence="3">
    <location>
        <begin position="35"/>
        <end position="53"/>
    </location>
</feature>
<feature type="transmembrane region" description="Helical" evidence="3">
    <location>
        <begin position="182"/>
        <end position="203"/>
    </location>
</feature>
<feature type="transmembrane region" description="Helical" evidence="3">
    <location>
        <begin position="115"/>
        <end position="136"/>
    </location>
</feature>
<comment type="catalytic activity">
    <reaction evidence="2">
        <text>2 GTP = 3',3'-c-di-GMP + 2 diphosphate</text>
        <dbReference type="Rhea" id="RHEA:24898"/>
        <dbReference type="ChEBI" id="CHEBI:33019"/>
        <dbReference type="ChEBI" id="CHEBI:37565"/>
        <dbReference type="ChEBI" id="CHEBI:58805"/>
        <dbReference type="EC" id="2.7.7.65"/>
    </reaction>
</comment>
<dbReference type="InterPro" id="IPR029787">
    <property type="entry name" value="Nucleotide_cyclase"/>
</dbReference>
<dbReference type="EMBL" id="CABFWF030000010">
    <property type="protein sequence ID" value="CAD7032958.1"/>
    <property type="molecule type" value="Genomic_DNA"/>
</dbReference>
<dbReference type="PROSITE" id="PS50887">
    <property type="entry name" value="GGDEF"/>
    <property type="match status" value="1"/>
</dbReference>
<keyword evidence="6" id="KW-1185">Reference proteome</keyword>
<dbReference type="InterPro" id="IPR000160">
    <property type="entry name" value="GGDEF_dom"/>
</dbReference>
<feature type="transmembrane region" description="Helical" evidence="3">
    <location>
        <begin position="148"/>
        <end position="176"/>
    </location>
</feature>
<dbReference type="Proteomes" id="UP000606921">
    <property type="component" value="Unassembled WGS sequence"/>
</dbReference>
<evidence type="ECO:0000256" key="1">
    <source>
        <dbReference type="ARBA" id="ARBA00012528"/>
    </source>
</evidence>
<organism evidence="5 6">
    <name type="scientific">Pseudorhizobium endolithicum</name>
    <dbReference type="NCBI Taxonomy" id="1191678"/>
    <lineage>
        <taxon>Bacteria</taxon>
        <taxon>Pseudomonadati</taxon>
        <taxon>Pseudomonadota</taxon>
        <taxon>Alphaproteobacteria</taxon>
        <taxon>Hyphomicrobiales</taxon>
        <taxon>Rhizobiaceae</taxon>
        <taxon>Rhizobium/Agrobacterium group</taxon>
        <taxon>Pseudorhizobium</taxon>
    </lineage>
</organism>
<dbReference type="CDD" id="cd01949">
    <property type="entry name" value="GGDEF"/>
    <property type="match status" value="1"/>
</dbReference>
<feature type="domain" description="GGDEF" evidence="4">
    <location>
        <begin position="245"/>
        <end position="378"/>
    </location>
</feature>